<sequence>MNRIKSGVMLLLLILITSCSNLPLVPKGRFINLFIPNGKYKVIGFKNLPNDIISYNGTATATLGKLKVTLSNPQCGLVYLGTTGFFDRGVSGETYDAYLWDGEDPFGSYEKCIVGIMCIDDNHTDYLVNVTLDGKSYNYQGSY</sequence>
<dbReference type="PROSITE" id="PS51257">
    <property type="entry name" value="PROKAR_LIPOPROTEIN"/>
    <property type="match status" value="1"/>
</dbReference>
<evidence type="ECO:0000313" key="1">
    <source>
        <dbReference type="EMBL" id="MFC4892745.1"/>
    </source>
</evidence>
<accession>A0ABV9TC60</accession>
<evidence type="ECO:0008006" key="3">
    <source>
        <dbReference type="Google" id="ProtNLM"/>
    </source>
</evidence>
<protein>
    <recommendedName>
        <fullName evidence="3">Lipoprotein</fullName>
    </recommendedName>
</protein>
<reference evidence="2" key="1">
    <citation type="journal article" date="2019" name="Int. J. Syst. Evol. Microbiol.">
        <title>The Global Catalogue of Microorganisms (GCM) 10K type strain sequencing project: providing services to taxonomists for standard genome sequencing and annotation.</title>
        <authorList>
            <consortium name="The Broad Institute Genomics Platform"/>
            <consortium name="The Broad Institute Genome Sequencing Center for Infectious Disease"/>
            <person name="Wu L."/>
            <person name="Ma J."/>
        </authorList>
    </citation>
    <scope>NUCLEOTIDE SEQUENCE [LARGE SCALE GENOMIC DNA]</scope>
    <source>
        <strain evidence="2">CGMCC 1.13718</strain>
    </source>
</reference>
<dbReference type="EMBL" id="JBHSJH010000002">
    <property type="protein sequence ID" value="MFC4892745.1"/>
    <property type="molecule type" value="Genomic_DNA"/>
</dbReference>
<gene>
    <name evidence="1" type="ORF">ACFPDQ_06740</name>
</gene>
<evidence type="ECO:0000313" key="2">
    <source>
        <dbReference type="Proteomes" id="UP001595926"/>
    </source>
</evidence>
<proteinExistence type="predicted"/>
<name>A0ABV9TC60_9GAMM</name>
<organism evidence="1 2">
    <name type="scientific">Pseudofrancisella aestuarii</name>
    <dbReference type="NCBI Taxonomy" id="2670347"/>
    <lineage>
        <taxon>Bacteria</taxon>
        <taxon>Pseudomonadati</taxon>
        <taxon>Pseudomonadota</taxon>
        <taxon>Gammaproteobacteria</taxon>
        <taxon>Thiotrichales</taxon>
        <taxon>Francisellaceae</taxon>
        <taxon>Pseudofrancisella</taxon>
    </lineage>
</organism>
<dbReference type="RefSeq" id="WP_119330096.1">
    <property type="nucleotide sequence ID" value="NZ_JBHSJH010000002.1"/>
</dbReference>
<comment type="caution">
    <text evidence="1">The sequence shown here is derived from an EMBL/GenBank/DDBJ whole genome shotgun (WGS) entry which is preliminary data.</text>
</comment>
<keyword evidence="2" id="KW-1185">Reference proteome</keyword>
<dbReference type="Proteomes" id="UP001595926">
    <property type="component" value="Unassembled WGS sequence"/>
</dbReference>